<dbReference type="AlphaFoldDB" id="A0A1F7HEW5"/>
<reference evidence="1 2" key="1">
    <citation type="journal article" date="2016" name="Nat. Commun.">
        <title>Thousands of microbial genomes shed light on interconnected biogeochemical processes in an aquifer system.</title>
        <authorList>
            <person name="Anantharaman K."/>
            <person name="Brown C.T."/>
            <person name="Hug L.A."/>
            <person name="Sharon I."/>
            <person name="Castelle C.J."/>
            <person name="Probst A.J."/>
            <person name="Thomas B.C."/>
            <person name="Singh A."/>
            <person name="Wilkins M.J."/>
            <person name="Karaoz U."/>
            <person name="Brodie E.L."/>
            <person name="Williams K.H."/>
            <person name="Hubbard S.S."/>
            <person name="Banfield J.F."/>
        </authorList>
    </citation>
    <scope>NUCLEOTIDE SEQUENCE [LARGE SCALE GENOMIC DNA]</scope>
</reference>
<evidence type="ECO:0000313" key="2">
    <source>
        <dbReference type="Proteomes" id="UP000178098"/>
    </source>
</evidence>
<sequence>MQFSMRRLVQHIITIYRNAKLLADPHLEEKVLAKAAHEKLTEQKFGKDSLYFHKYFMVHVVQ</sequence>
<name>A0A1F7HEW5_9BACT</name>
<protein>
    <submittedName>
        <fullName evidence="1">Uncharacterized protein</fullName>
    </submittedName>
</protein>
<comment type="caution">
    <text evidence="1">The sequence shown here is derived from an EMBL/GenBank/DDBJ whole genome shotgun (WGS) entry which is preliminary data.</text>
</comment>
<dbReference type="Proteomes" id="UP000178098">
    <property type="component" value="Unassembled WGS sequence"/>
</dbReference>
<proteinExistence type="predicted"/>
<evidence type="ECO:0000313" key="1">
    <source>
        <dbReference type="EMBL" id="OGK29534.1"/>
    </source>
</evidence>
<dbReference type="EMBL" id="MFZT01000045">
    <property type="protein sequence ID" value="OGK29534.1"/>
    <property type="molecule type" value="Genomic_DNA"/>
</dbReference>
<gene>
    <name evidence="1" type="ORF">A3D08_01220</name>
</gene>
<accession>A0A1F7HEW5</accession>
<organism evidence="1 2">
    <name type="scientific">Candidatus Roizmanbacteria bacterium RIFCSPHIGHO2_02_FULL_43_11</name>
    <dbReference type="NCBI Taxonomy" id="1802043"/>
    <lineage>
        <taxon>Bacteria</taxon>
        <taxon>Candidatus Roizmaniibacteriota</taxon>
    </lineage>
</organism>